<feature type="region of interest" description="Disordered" evidence="2">
    <location>
        <begin position="241"/>
        <end position="273"/>
    </location>
</feature>
<dbReference type="InterPro" id="IPR034164">
    <property type="entry name" value="Pepsin-like_dom"/>
</dbReference>
<keyword evidence="6" id="KW-1185">Reference proteome</keyword>
<name>A0AAX4K567_9TREE</name>
<dbReference type="PROSITE" id="PS51767">
    <property type="entry name" value="PEPTIDASE_A1"/>
    <property type="match status" value="1"/>
</dbReference>
<feature type="compositionally biased region" description="Low complexity" evidence="2">
    <location>
        <begin position="243"/>
        <end position="272"/>
    </location>
</feature>
<evidence type="ECO:0000256" key="2">
    <source>
        <dbReference type="SAM" id="MobiDB-lite"/>
    </source>
</evidence>
<dbReference type="EMBL" id="CP144106">
    <property type="protein sequence ID" value="WWC91888.1"/>
    <property type="molecule type" value="Genomic_DNA"/>
</dbReference>
<feature type="domain" description="Peptidase A1" evidence="4">
    <location>
        <begin position="104"/>
        <end position="583"/>
    </location>
</feature>
<protein>
    <recommendedName>
        <fullName evidence="4">Peptidase A1 domain-containing protein</fullName>
    </recommendedName>
</protein>
<evidence type="ECO:0000256" key="3">
    <source>
        <dbReference type="SAM" id="SignalP"/>
    </source>
</evidence>
<feature type="compositionally biased region" description="Low complexity" evidence="2">
    <location>
        <begin position="593"/>
        <end position="612"/>
    </location>
</feature>
<feature type="region of interest" description="Disordered" evidence="2">
    <location>
        <begin position="370"/>
        <end position="426"/>
    </location>
</feature>
<dbReference type="FunFam" id="2.40.70.10:FF:000135">
    <property type="entry name" value="Peptidase, putative"/>
    <property type="match status" value="1"/>
</dbReference>
<gene>
    <name evidence="5" type="ORF">L201_006837</name>
</gene>
<feature type="compositionally biased region" description="Polar residues" evidence="2">
    <location>
        <begin position="417"/>
        <end position="426"/>
    </location>
</feature>
<dbReference type="GO" id="GO:0006508">
    <property type="term" value="P:proteolysis"/>
    <property type="evidence" value="ECO:0007669"/>
    <property type="project" value="InterPro"/>
</dbReference>
<dbReference type="Pfam" id="PF00026">
    <property type="entry name" value="Asp"/>
    <property type="match status" value="2"/>
</dbReference>
<organism evidence="5 6">
    <name type="scientific">Kwoniella dendrophila CBS 6074</name>
    <dbReference type="NCBI Taxonomy" id="1295534"/>
    <lineage>
        <taxon>Eukaryota</taxon>
        <taxon>Fungi</taxon>
        <taxon>Dikarya</taxon>
        <taxon>Basidiomycota</taxon>
        <taxon>Agaricomycotina</taxon>
        <taxon>Tremellomycetes</taxon>
        <taxon>Tremellales</taxon>
        <taxon>Cryptococcaceae</taxon>
        <taxon>Kwoniella</taxon>
    </lineage>
</organism>
<dbReference type="InterPro" id="IPR001461">
    <property type="entry name" value="Aspartic_peptidase_A1"/>
</dbReference>
<proteinExistence type="inferred from homology"/>
<dbReference type="PANTHER" id="PTHR47966:SF74">
    <property type="entry name" value="AGR407CP"/>
    <property type="match status" value="1"/>
</dbReference>
<dbReference type="InterPro" id="IPR033121">
    <property type="entry name" value="PEPTIDASE_A1"/>
</dbReference>
<dbReference type="RefSeq" id="XP_066078650.1">
    <property type="nucleotide sequence ID" value="XM_066222553.1"/>
</dbReference>
<dbReference type="CDD" id="cd05471">
    <property type="entry name" value="pepsin_like"/>
    <property type="match status" value="1"/>
</dbReference>
<dbReference type="GeneID" id="91097506"/>
<comment type="similarity">
    <text evidence="1">Belongs to the peptidase A1 family.</text>
</comment>
<dbReference type="Gene3D" id="2.40.70.10">
    <property type="entry name" value="Acid Proteases"/>
    <property type="match status" value="2"/>
</dbReference>
<accession>A0AAX4K567</accession>
<evidence type="ECO:0000259" key="4">
    <source>
        <dbReference type="PROSITE" id="PS51767"/>
    </source>
</evidence>
<evidence type="ECO:0000256" key="1">
    <source>
        <dbReference type="ARBA" id="ARBA00007447"/>
    </source>
</evidence>
<dbReference type="AlphaFoldDB" id="A0AAX4K567"/>
<sequence>MVTTQHFLAVFSLLSITLTTAILPQNEGFIPRLPSSQGSLQAIHGRHARTAQAHKRVPSVGISGINIDLHESLISRGVNLAGKEKRAVDVNGTEVNLGSAQNTFVVPVSIGSPPSIYPLQLDLASSDLLVASTLCTTNSCPTSLGPNVNAYYDISKGSTGFEAVNGNQTYWNSSYADGTVASGIIVRETVTLGEVVLQGQIMGFINSTNLTLSQQKISGILGLGFPRLSALSHILLESEHENSSSNPISSSSPPSSAPSSASASSSGSSSISKATPTYYPPILENLVRTPHIPYPVFALALAPPHSNASATSSSSSATSTSTSRYQFKIGSLTLGGVSNHYISDKVGSGRTIDDIEWHDVIPFGKAKSFSNDSSGALSRTMTVSSSPTATSAPASSSSQSATSSTLSSGNSRKRSTENQLNKSPSDLNELGEEEYLFWALELKNLSLNGTDIPLNSSYEKIGLPSIALLDIGFNGISGPQQDVIRLFNKIPDARQVSEGQWVVPCNTRMTIGFSFGGRYVQLQPSDWISTQIDSSSFCLAWPIAAPSTGDGMDWQLGTPFLKKVYSIFSYGINGVQAPLVGFLPLEDDPSLTTSSISGSSSPSASSTTATTAFDPNSPTPTTISDLSLTTTIKTILPNQLIPDPTYTTPTYVYSTVLPPGQTQYLGLANSSVYTVDKVPIISLDSAATSRIASMAGGGQQGGSAAGSGATSDASQLVSAGSLGLLFAFVSMSTILSVAY</sequence>
<feature type="signal peptide" evidence="3">
    <location>
        <begin position="1"/>
        <end position="21"/>
    </location>
</feature>
<feature type="compositionally biased region" description="Low complexity" evidence="2">
    <location>
        <begin position="384"/>
        <end position="408"/>
    </location>
</feature>
<reference evidence="5 6" key="1">
    <citation type="submission" date="2024-01" db="EMBL/GenBank/DDBJ databases">
        <title>Comparative genomics of Cryptococcus and Kwoniella reveals pathogenesis evolution and contrasting modes of karyotype evolution via chromosome fusion or intercentromeric recombination.</title>
        <authorList>
            <person name="Coelho M.A."/>
            <person name="David-Palma M."/>
            <person name="Shea T."/>
            <person name="Bowers K."/>
            <person name="McGinley-Smith S."/>
            <person name="Mohammad A.W."/>
            <person name="Gnirke A."/>
            <person name="Yurkov A.M."/>
            <person name="Nowrousian M."/>
            <person name="Sun S."/>
            <person name="Cuomo C.A."/>
            <person name="Heitman J."/>
        </authorList>
    </citation>
    <scope>NUCLEOTIDE SEQUENCE [LARGE SCALE GENOMIC DNA]</scope>
    <source>
        <strain evidence="5 6">CBS 6074</strain>
    </source>
</reference>
<keyword evidence="3" id="KW-0732">Signal</keyword>
<feature type="chain" id="PRO_5043791712" description="Peptidase A1 domain-containing protein" evidence="3">
    <location>
        <begin position="22"/>
        <end position="739"/>
    </location>
</feature>
<feature type="compositionally biased region" description="Polar residues" evidence="2">
    <location>
        <begin position="370"/>
        <end position="383"/>
    </location>
</feature>
<dbReference type="SUPFAM" id="SSF50630">
    <property type="entry name" value="Acid proteases"/>
    <property type="match status" value="1"/>
</dbReference>
<dbReference type="InterPro" id="IPR021109">
    <property type="entry name" value="Peptidase_aspartic_dom_sf"/>
</dbReference>
<dbReference type="Proteomes" id="UP001355207">
    <property type="component" value="Chromosome 9"/>
</dbReference>
<feature type="region of interest" description="Disordered" evidence="2">
    <location>
        <begin position="593"/>
        <end position="620"/>
    </location>
</feature>
<dbReference type="PANTHER" id="PTHR47966">
    <property type="entry name" value="BETA-SITE APP-CLEAVING ENZYME, ISOFORM A-RELATED"/>
    <property type="match status" value="1"/>
</dbReference>
<evidence type="ECO:0000313" key="6">
    <source>
        <dbReference type="Proteomes" id="UP001355207"/>
    </source>
</evidence>
<dbReference type="PRINTS" id="PR00792">
    <property type="entry name" value="PEPSIN"/>
</dbReference>
<evidence type="ECO:0000313" key="5">
    <source>
        <dbReference type="EMBL" id="WWC91888.1"/>
    </source>
</evidence>
<dbReference type="GO" id="GO:0004190">
    <property type="term" value="F:aspartic-type endopeptidase activity"/>
    <property type="evidence" value="ECO:0007669"/>
    <property type="project" value="InterPro"/>
</dbReference>